<evidence type="ECO:0000256" key="1">
    <source>
        <dbReference type="SAM" id="MobiDB-lite"/>
    </source>
</evidence>
<accession>A0A6B8M0P0</accession>
<proteinExistence type="predicted"/>
<evidence type="ECO:0000313" key="3">
    <source>
        <dbReference type="Proteomes" id="UP000422569"/>
    </source>
</evidence>
<feature type="region of interest" description="Disordered" evidence="1">
    <location>
        <begin position="265"/>
        <end position="287"/>
    </location>
</feature>
<name>A0A6B8M0P0_9HYPH</name>
<feature type="compositionally biased region" description="Low complexity" evidence="1">
    <location>
        <begin position="265"/>
        <end position="281"/>
    </location>
</feature>
<dbReference type="GO" id="GO:0016020">
    <property type="term" value="C:membrane"/>
    <property type="evidence" value="ECO:0007669"/>
    <property type="project" value="InterPro"/>
</dbReference>
<dbReference type="Proteomes" id="UP000422569">
    <property type="component" value="Chromosome"/>
</dbReference>
<dbReference type="InterPro" id="IPR027417">
    <property type="entry name" value="P-loop_NTPase"/>
</dbReference>
<dbReference type="GO" id="GO:0008146">
    <property type="term" value="F:sulfotransferase activity"/>
    <property type="evidence" value="ECO:0007669"/>
    <property type="project" value="InterPro"/>
</dbReference>
<keyword evidence="3" id="KW-1185">Reference proteome</keyword>
<dbReference type="KEGG" id="mpar:F7D14_13360"/>
<dbReference type="AlphaFoldDB" id="A0A6B8M0P0"/>
<dbReference type="EMBL" id="CP044331">
    <property type="protein sequence ID" value="QGM98367.1"/>
    <property type="molecule type" value="Genomic_DNA"/>
</dbReference>
<reference evidence="2 3" key="1">
    <citation type="submission" date="2019-09" db="EMBL/GenBank/DDBJ databases">
        <title>Isolation and complete genome sequencing of Methylocystis species.</title>
        <authorList>
            <person name="Rumah B.L."/>
            <person name="Stead C.E."/>
            <person name="Stevens B.C."/>
            <person name="Minton N.P."/>
            <person name="Grosse-Honebrink A."/>
            <person name="Zhang Y."/>
        </authorList>
    </citation>
    <scope>NUCLEOTIDE SEQUENCE [LARGE SCALE GENOMIC DNA]</scope>
    <source>
        <strain evidence="2 3">BRCS2</strain>
    </source>
</reference>
<organism evidence="2 3">
    <name type="scientific">Methylocystis parvus</name>
    <dbReference type="NCBI Taxonomy" id="134"/>
    <lineage>
        <taxon>Bacteria</taxon>
        <taxon>Pseudomonadati</taxon>
        <taxon>Pseudomonadota</taxon>
        <taxon>Alphaproteobacteria</taxon>
        <taxon>Hyphomicrobiales</taxon>
        <taxon>Methylocystaceae</taxon>
        <taxon>Methylocystis</taxon>
    </lineage>
</organism>
<sequence>MSVVMRGGRIPTMEDRRSMSGFQMVVSAIEDVPIVHCHIPRTGGMSVDYFFRNVLGDDHCYRLGTDADFIRIRDPNDSFHAFRWKYLSAHLPAREIMTIMGGRKFFMFTILRDPVQREISAFKNIVEHSYVEHTHPVGNFDDYLDMKERLQEKDVQRAHIRLRDEASASNDLLQYLSAGHAIVTVEKNFVIQEYIRATLGTRHVIQPHNISTSSFELTSEQRRRLEPFIEADMALYELVRAAERTGSLLNDWRVGWREKTAAAPAIAQDRASARPAAAPAHMPGPHP</sequence>
<dbReference type="Gene3D" id="3.40.50.300">
    <property type="entry name" value="P-loop containing nucleotide triphosphate hydrolases"/>
    <property type="match status" value="1"/>
</dbReference>
<keyword evidence="2" id="KW-0808">Transferase</keyword>
<evidence type="ECO:0000313" key="2">
    <source>
        <dbReference type="EMBL" id="QGM98367.1"/>
    </source>
</evidence>
<protein>
    <submittedName>
        <fullName evidence="2">Sulfotransferase family protein</fullName>
    </submittedName>
</protein>
<gene>
    <name evidence="2" type="ORF">F7D14_13360</name>
</gene>
<dbReference type="Pfam" id="PF03567">
    <property type="entry name" value="Sulfotransfer_2"/>
    <property type="match status" value="1"/>
</dbReference>
<dbReference type="InterPro" id="IPR005331">
    <property type="entry name" value="Sulfotransferase"/>
</dbReference>